<keyword evidence="4" id="KW-1185">Reference proteome</keyword>
<evidence type="ECO:0000313" key="3">
    <source>
        <dbReference type="EMBL" id="KAL1593315.1"/>
    </source>
</evidence>
<proteinExistence type="predicted"/>
<dbReference type="EMBL" id="JAKJXO020000019">
    <property type="protein sequence ID" value="KAL1593315.1"/>
    <property type="molecule type" value="Genomic_DNA"/>
</dbReference>
<keyword evidence="2" id="KW-0472">Membrane</keyword>
<protein>
    <submittedName>
        <fullName evidence="3">Uncharacterized protein</fullName>
    </submittedName>
</protein>
<keyword evidence="2" id="KW-0812">Transmembrane</keyword>
<feature type="region of interest" description="Disordered" evidence="1">
    <location>
        <begin position="110"/>
        <end position="140"/>
    </location>
</feature>
<keyword evidence="2" id="KW-1133">Transmembrane helix</keyword>
<evidence type="ECO:0000313" key="4">
    <source>
        <dbReference type="Proteomes" id="UP001521785"/>
    </source>
</evidence>
<evidence type="ECO:0000256" key="2">
    <source>
        <dbReference type="SAM" id="Phobius"/>
    </source>
</evidence>
<gene>
    <name evidence="3" type="ORF">SLS60_010923</name>
</gene>
<comment type="caution">
    <text evidence="3">The sequence shown here is derived from an EMBL/GenBank/DDBJ whole genome shotgun (WGS) entry which is preliminary data.</text>
</comment>
<reference evidence="3 4" key="1">
    <citation type="submission" date="2024-02" db="EMBL/GenBank/DDBJ databases">
        <title>De novo assembly and annotation of 12 fungi associated with fruit tree decline syndrome in Ontario, Canada.</title>
        <authorList>
            <person name="Sulman M."/>
            <person name="Ellouze W."/>
            <person name="Ilyukhin E."/>
        </authorList>
    </citation>
    <scope>NUCLEOTIDE SEQUENCE [LARGE SCALE GENOMIC DNA]</scope>
    <source>
        <strain evidence="3 4">M42-189</strain>
    </source>
</reference>
<dbReference type="Proteomes" id="UP001521785">
    <property type="component" value="Unassembled WGS sequence"/>
</dbReference>
<feature type="transmembrane region" description="Helical" evidence="2">
    <location>
        <begin position="66"/>
        <end position="89"/>
    </location>
</feature>
<accession>A0ABR3QMD9</accession>
<evidence type="ECO:0000256" key="1">
    <source>
        <dbReference type="SAM" id="MobiDB-lite"/>
    </source>
</evidence>
<name>A0ABR3QMD9_9PLEO</name>
<feature type="transmembrane region" description="Helical" evidence="2">
    <location>
        <begin position="7"/>
        <end position="25"/>
    </location>
</feature>
<sequence>MDTCTRFMVWAYFIGASFAAVAPQPRRQELRSDAKQLQTRDERVVMTDPQTGRQFVPGETSQARTVYTVVALSCAVVLALLFVLIINWLTIGSAKAEKALTTLVSQQTVSEAESDRDGPVPPTIMQSRLSGLGERPPPAKLQDAGKLLVLERVSSVAKNNDGPAR</sequence>
<organism evidence="3 4">
    <name type="scientific">Paraconiothyrium brasiliense</name>
    <dbReference type="NCBI Taxonomy" id="300254"/>
    <lineage>
        <taxon>Eukaryota</taxon>
        <taxon>Fungi</taxon>
        <taxon>Dikarya</taxon>
        <taxon>Ascomycota</taxon>
        <taxon>Pezizomycotina</taxon>
        <taxon>Dothideomycetes</taxon>
        <taxon>Pleosporomycetidae</taxon>
        <taxon>Pleosporales</taxon>
        <taxon>Massarineae</taxon>
        <taxon>Didymosphaeriaceae</taxon>
        <taxon>Paraconiothyrium</taxon>
    </lineage>
</organism>